<evidence type="ECO:0000313" key="4">
    <source>
        <dbReference type="Proteomes" id="UP000216867"/>
    </source>
</evidence>
<dbReference type="Gene3D" id="1.10.10.10">
    <property type="entry name" value="Winged helix-like DNA-binding domain superfamily/Winged helix DNA-binding domain"/>
    <property type="match status" value="1"/>
</dbReference>
<reference evidence="3 4" key="1">
    <citation type="submission" date="2017-04" db="EMBL/GenBank/DDBJ databases">
        <title>Kefir bacterial isolates.</title>
        <authorList>
            <person name="Kim Y."/>
            <person name="Blasche S."/>
            <person name="Patil K.R."/>
        </authorList>
    </citation>
    <scope>NUCLEOTIDE SEQUENCE [LARGE SCALE GENOMIC DNA]</scope>
    <source>
        <strain evidence="3 4">OG2</strain>
    </source>
</reference>
<name>A0A269ZGL7_9MICO</name>
<feature type="compositionally biased region" description="Low complexity" evidence="2">
    <location>
        <begin position="28"/>
        <end position="46"/>
    </location>
</feature>
<proteinExistence type="inferred from homology"/>
<dbReference type="EMBL" id="NCWY01000002">
    <property type="protein sequence ID" value="PAK96948.1"/>
    <property type="molecule type" value="Genomic_DNA"/>
</dbReference>
<dbReference type="InterPro" id="IPR000600">
    <property type="entry name" value="ROK"/>
</dbReference>
<evidence type="ECO:0000256" key="1">
    <source>
        <dbReference type="ARBA" id="ARBA00006479"/>
    </source>
</evidence>
<dbReference type="AlphaFoldDB" id="A0A269ZGL7"/>
<dbReference type="SUPFAM" id="SSF46785">
    <property type="entry name" value="Winged helix' DNA-binding domain"/>
    <property type="match status" value="1"/>
</dbReference>
<gene>
    <name evidence="3" type="ORF">B8X04_03325</name>
</gene>
<dbReference type="InterPro" id="IPR036390">
    <property type="entry name" value="WH_DNA-bd_sf"/>
</dbReference>
<feature type="region of interest" description="Disordered" evidence="2">
    <location>
        <begin position="1"/>
        <end position="73"/>
    </location>
</feature>
<dbReference type="Proteomes" id="UP000216867">
    <property type="component" value="Unassembled WGS sequence"/>
</dbReference>
<dbReference type="Gene3D" id="3.30.420.40">
    <property type="match status" value="2"/>
</dbReference>
<comment type="similarity">
    <text evidence="1">Belongs to the ROK (NagC/XylR) family.</text>
</comment>
<sequence>MSSSNRPGASRTRPSATSCSHRRRRSSSRTCRPCPSSSPRTTGCARSARRRTKSRATSSSTGPAMPADHETREPLIGLKQRNTGLILRHLLHNPGLSRSEVAKSVGLSAPTVTNLTGELIDHGFLRGLVSKSGSMGRPRVPLAVDPDRRAVLGIHLGPQVTGLTIMGLDGTEKVSELVPHGDLPGPEAIAKVVTAAERLTADREPGELLGTGIATGGQVDVGEGVVLDHPSAGWRDLDAISPFRAALSGPIVFDHNVRAAAQWELLYGVGRVTDDFLLLVVASDVGCISVRQGAIRHGASRRAGIISHLTVPGSTVVCECGRTGCFAAAASDDALVRQAHTAGLTDISYLDLLVRLADTGDATASALLSERNRAISCTAAALFDLDDPGRLVIAGSPAEVADHFEEIRTGVGRESVLGEAASERVVVSNGHLMSLTHYAASSMVAKVLEDPLAHVSGDARLGA</sequence>
<protein>
    <recommendedName>
        <fullName evidence="5">ROK family transcriptional regulator</fullName>
    </recommendedName>
</protein>
<dbReference type="SUPFAM" id="SSF53067">
    <property type="entry name" value="Actin-like ATPase domain"/>
    <property type="match status" value="1"/>
</dbReference>
<dbReference type="PANTHER" id="PTHR18964">
    <property type="entry name" value="ROK (REPRESSOR, ORF, KINASE) FAMILY"/>
    <property type="match status" value="1"/>
</dbReference>
<dbReference type="Pfam" id="PF00480">
    <property type="entry name" value="ROK"/>
    <property type="match status" value="1"/>
</dbReference>
<evidence type="ECO:0008006" key="5">
    <source>
        <dbReference type="Google" id="ProtNLM"/>
    </source>
</evidence>
<evidence type="ECO:0000313" key="3">
    <source>
        <dbReference type="EMBL" id="PAK96948.1"/>
    </source>
</evidence>
<feature type="compositionally biased region" description="Polar residues" evidence="2">
    <location>
        <begin position="1"/>
        <end position="16"/>
    </location>
</feature>
<dbReference type="InterPro" id="IPR043129">
    <property type="entry name" value="ATPase_NBD"/>
</dbReference>
<organism evidence="3 4">
    <name type="scientific">Brevibacterium casei</name>
    <dbReference type="NCBI Taxonomy" id="33889"/>
    <lineage>
        <taxon>Bacteria</taxon>
        <taxon>Bacillati</taxon>
        <taxon>Actinomycetota</taxon>
        <taxon>Actinomycetes</taxon>
        <taxon>Micrococcales</taxon>
        <taxon>Brevibacteriaceae</taxon>
        <taxon>Brevibacterium</taxon>
    </lineage>
</organism>
<dbReference type="Pfam" id="PF13412">
    <property type="entry name" value="HTH_24"/>
    <property type="match status" value="1"/>
</dbReference>
<accession>A0A269ZGL7</accession>
<dbReference type="InterPro" id="IPR036388">
    <property type="entry name" value="WH-like_DNA-bd_sf"/>
</dbReference>
<dbReference type="PANTHER" id="PTHR18964:SF149">
    <property type="entry name" value="BIFUNCTIONAL UDP-N-ACETYLGLUCOSAMINE 2-EPIMERASE_N-ACETYLMANNOSAMINE KINASE"/>
    <property type="match status" value="1"/>
</dbReference>
<comment type="caution">
    <text evidence="3">The sequence shown here is derived from an EMBL/GenBank/DDBJ whole genome shotgun (WGS) entry which is preliminary data.</text>
</comment>
<evidence type="ECO:0000256" key="2">
    <source>
        <dbReference type="SAM" id="MobiDB-lite"/>
    </source>
</evidence>